<dbReference type="AlphaFoldDB" id="A0A6I3T042"/>
<comment type="caution">
    <text evidence="3">The sequence shown here is derived from an EMBL/GenBank/DDBJ whole genome shotgun (WGS) entry which is preliminary data.</text>
</comment>
<evidence type="ECO:0000313" key="4">
    <source>
        <dbReference type="Proteomes" id="UP000430634"/>
    </source>
</evidence>
<reference evidence="3 4" key="1">
    <citation type="submission" date="2019-11" db="EMBL/GenBank/DDBJ databases">
        <title>Type strains purchased from KCTC, JCM and DSMZ.</title>
        <authorList>
            <person name="Lu H."/>
        </authorList>
    </citation>
    <scope>NUCLEOTIDE SEQUENCE [LARGE SCALE GENOMIC DNA]</scope>
    <source>
        <strain evidence="3 4">KCTC 52429</strain>
    </source>
</reference>
<accession>A0A6I3T042</accession>
<dbReference type="PANTHER" id="PTHR23150">
    <property type="entry name" value="SULFATASE MODIFYING FACTOR 1, 2"/>
    <property type="match status" value="1"/>
</dbReference>
<name>A0A6I3T042_9BURK</name>
<dbReference type="Gene3D" id="3.90.1580.10">
    <property type="entry name" value="paralog of FGE (formylglycine-generating enzyme)"/>
    <property type="match status" value="1"/>
</dbReference>
<dbReference type="Proteomes" id="UP000430634">
    <property type="component" value="Unassembled WGS sequence"/>
</dbReference>
<dbReference type="InterPro" id="IPR051043">
    <property type="entry name" value="Sulfatase_Mod_Factor_Kinase"/>
</dbReference>
<evidence type="ECO:0000256" key="1">
    <source>
        <dbReference type="SAM" id="SignalP"/>
    </source>
</evidence>
<gene>
    <name evidence="3" type="ORF">GM672_19665</name>
</gene>
<keyword evidence="1" id="KW-0732">Signal</keyword>
<feature type="chain" id="PRO_5026199152" evidence="1">
    <location>
        <begin position="27"/>
        <end position="341"/>
    </location>
</feature>
<dbReference type="EMBL" id="WNKZ01000066">
    <property type="protein sequence ID" value="MTV54951.1"/>
    <property type="molecule type" value="Genomic_DNA"/>
</dbReference>
<evidence type="ECO:0000259" key="2">
    <source>
        <dbReference type="Pfam" id="PF03781"/>
    </source>
</evidence>
<dbReference type="SUPFAM" id="SSF56436">
    <property type="entry name" value="C-type lectin-like"/>
    <property type="match status" value="1"/>
</dbReference>
<organism evidence="3 4">
    <name type="scientific">Pseudoduganella buxea</name>
    <dbReference type="NCBI Taxonomy" id="1949069"/>
    <lineage>
        <taxon>Bacteria</taxon>
        <taxon>Pseudomonadati</taxon>
        <taxon>Pseudomonadota</taxon>
        <taxon>Betaproteobacteria</taxon>
        <taxon>Burkholderiales</taxon>
        <taxon>Oxalobacteraceae</taxon>
        <taxon>Telluria group</taxon>
        <taxon>Pseudoduganella</taxon>
    </lineage>
</organism>
<dbReference type="Pfam" id="PF03781">
    <property type="entry name" value="FGE-sulfatase"/>
    <property type="match status" value="1"/>
</dbReference>
<dbReference type="InterPro" id="IPR005532">
    <property type="entry name" value="SUMF_dom"/>
</dbReference>
<protein>
    <submittedName>
        <fullName evidence="3">SUMF1/EgtB/PvdO family nonheme iron enzyme</fullName>
    </submittedName>
</protein>
<dbReference type="InterPro" id="IPR016187">
    <property type="entry name" value="CTDL_fold"/>
</dbReference>
<feature type="signal peptide" evidence="1">
    <location>
        <begin position="1"/>
        <end position="26"/>
    </location>
</feature>
<dbReference type="InterPro" id="IPR042095">
    <property type="entry name" value="SUMF_sf"/>
</dbReference>
<dbReference type="PANTHER" id="PTHR23150:SF19">
    <property type="entry name" value="FORMYLGLYCINE-GENERATING ENZYME"/>
    <property type="match status" value="1"/>
</dbReference>
<evidence type="ECO:0000313" key="3">
    <source>
        <dbReference type="EMBL" id="MTV54951.1"/>
    </source>
</evidence>
<sequence>MKMSPLPKLQLAAILCCLFKSGGATPVNPPKVPQMSKQYIDESKLVALKQPAALATELEALGKGPIEERVERLRKKVVADLVFVKGGTFMMGDFGPLWSPEKLPYSVDPTSKPVHEVKLSSFSIAKYKTTYAEFDVYTDATGTERAATDPYGMEQRYPAAPAGVQWQRAKDYCQWLEKITKLPFDLPTEAQWEYAARSRGKFFVWATDNGNIDYGRNVPAAGHISFLTPFTGLRHYPVGLFPPNPLGLHDMAHDGEEWVNDWFDKDYYTYSPKIDPKGPVEGVRKVARGWPVGDSILPNTMYRRSRPLVALPEEMKDFGTAPPNYQSQGLRCTVQQSTPAR</sequence>
<feature type="domain" description="Sulfatase-modifying factor enzyme-like" evidence="2">
    <location>
        <begin position="79"/>
        <end position="306"/>
    </location>
</feature>
<dbReference type="GO" id="GO:0120147">
    <property type="term" value="F:formylglycine-generating oxidase activity"/>
    <property type="evidence" value="ECO:0007669"/>
    <property type="project" value="TreeGrafter"/>
</dbReference>
<dbReference type="OrthoDB" id="9768004at2"/>
<proteinExistence type="predicted"/>